<dbReference type="AlphaFoldDB" id="A0A2J4RGT8"/>
<evidence type="ECO:0000313" key="2">
    <source>
        <dbReference type="Proteomes" id="UP000234505"/>
    </source>
</evidence>
<sequence length="889" mass="95520">MAFNPPLGSTSPAVLLDNAERLDKLVNGPAADVPDREGEPLDSWRQAIARLKAAGGAMGFASAAELLAFTPSEPNTLAMDTATGTLYLWNGTAWAKAGYQNAQIVDYINGLIGSTPLAVLSDLTGSNYIVKADGSRVSSANWRNSTYIAVSEGQQLKLTAANNSASYANVAFYDQDKTFISAENVGVGPEAYTRTFAVPADGFIILATRIATSQTFACEVIKDVLTVDNSDKAGGYTSFETFETAINTLVGEAVTASGAEAFPNNGFVSVSAPTSYPTVSATSFNTGFIKVTVGSIISARLALPSSGYAIAFFSSNSAASFVEGVIGNGGESIKEYSYSVPTDGYIVLSLSTAILSTAARDSSYSISAGLIKRREVDSALDVAVPSTQNLVENKVTDVYYADINARATATIIPNQYISMAGALDSSLYQKLYVVELEAGESVFARVNLNSNALTAKYGLPVLSKYISEGVFEPISFAFKAGAVYTEHLYTATEACTIYVTAYMTDGSLPAFIRKRKYAVGSRVKQYTYPADSWEVGVVRSNGNSGRVDSNVNYMSTALIPVKAGDYVKARTVQNSTNAGATLFMGARYNKVGKYLGSTLQFTYVNNNYYGYACALIEEDGFIAVNNYSATGLYDPEVVIFSTTEDNSFFIKGPASNPYGDIYPGLAYDSAGTLVSVPTAVTYLFDRAAVPKDAEVTLSYAAGNTYMYMARLDSNRGVLSVETLTTGINTSTLLDLFTSDDVAYVGISHVSDGRRDSTAFNVLVNGRGGERAFLELSEPVYKLYDLAGRPDKTLAYDYTPLLQKLCLKMERQKRGKVYMESGLYKISGCYIKSFNHIYGDGMYNTIICGADVPFKNEKLSDHVYEKITFENLGFNLDILSSRAGRGINME</sequence>
<dbReference type="Proteomes" id="UP000234505">
    <property type="component" value="Unassembled WGS sequence"/>
</dbReference>
<accession>A0A2J4RGT8</accession>
<proteinExistence type="predicted"/>
<protein>
    <submittedName>
        <fullName evidence="1">Uncharacterized protein</fullName>
    </submittedName>
</protein>
<gene>
    <name evidence="1" type="ORF">CWN50_07575</name>
</gene>
<organism evidence="1 2">
    <name type="scientific">Klebsiella michiganensis</name>
    <dbReference type="NCBI Taxonomy" id="1134687"/>
    <lineage>
        <taxon>Bacteria</taxon>
        <taxon>Pseudomonadati</taxon>
        <taxon>Pseudomonadota</taxon>
        <taxon>Gammaproteobacteria</taxon>
        <taxon>Enterobacterales</taxon>
        <taxon>Enterobacteriaceae</taxon>
        <taxon>Klebsiella/Raoultella group</taxon>
        <taxon>Klebsiella</taxon>
    </lineage>
</organism>
<dbReference type="EMBL" id="PIDS01000168">
    <property type="protein sequence ID" value="PLL42524.1"/>
    <property type="molecule type" value="Genomic_DNA"/>
</dbReference>
<name>A0A2J4RGT8_9ENTR</name>
<comment type="caution">
    <text evidence="1">The sequence shown here is derived from an EMBL/GenBank/DDBJ whole genome shotgun (WGS) entry which is preliminary data.</text>
</comment>
<evidence type="ECO:0000313" key="1">
    <source>
        <dbReference type="EMBL" id="PLL42524.1"/>
    </source>
</evidence>
<reference evidence="1 2" key="1">
    <citation type="submission" date="2017-11" db="EMBL/GenBank/DDBJ databases">
        <authorList>
            <person name="Han C.G."/>
        </authorList>
    </citation>
    <scope>NUCLEOTIDE SEQUENCE [LARGE SCALE GENOMIC DNA]</scope>
    <source>
        <strain evidence="1 2">A11</strain>
    </source>
</reference>
<feature type="non-terminal residue" evidence="1">
    <location>
        <position position="889"/>
    </location>
</feature>
<reference evidence="1 2" key="2">
    <citation type="submission" date="2018-01" db="EMBL/GenBank/DDBJ databases">
        <title>Genomic study of Klebsiella pneumoniae.</title>
        <authorList>
            <person name="Yang Y."/>
            <person name="Bicalho R."/>
        </authorList>
    </citation>
    <scope>NUCLEOTIDE SEQUENCE [LARGE SCALE GENOMIC DNA]</scope>
    <source>
        <strain evidence="1 2">A11</strain>
    </source>
</reference>